<dbReference type="InterPro" id="IPR035089">
    <property type="entry name" value="Phage_sheath_subtilisin"/>
</dbReference>
<dbReference type="Gene3D" id="3.30.1370.220">
    <property type="match status" value="1"/>
</dbReference>
<dbReference type="Gene3D" id="3.30.360.90">
    <property type="match status" value="1"/>
</dbReference>
<dbReference type="AlphaFoldDB" id="A0A9Q4EX19"/>
<proteinExistence type="inferred from homology"/>
<comment type="similarity">
    <text evidence="1">Belongs to the myoviridae tail sheath protein family.</text>
</comment>
<comment type="caution">
    <text evidence="3">The sequence shown here is derived from an EMBL/GenBank/DDBJ whole genome shotgun (WGS) entry which is preliminary data.</text>
</comment>
<name>A0A9Q4EX19_MEDGN</name>
<evidence type="ECO:0000313" key="4">
    <source>
        <dbReference type="Proteomes" id="UP001079535"/>
    </source>
</evidence>
<accession>A0A9Q4EX19</accession>
<dbReference type="RefSeq" id="WP_215720389.1">
    <property type="nucleotide sequence ID" value="NZ_JAPRAY010000002.1"/>
</dbReference>
<protein>
    <submittedName>
        <fullName evidence="3">Phage tail sheath subtilisin-like domain-containing protein</fullName>
    </submittedName>
</protein>
<organism evidence="3 4">
    <name type="scientific">Mediterraneibacter gnavus</name>
    <name type="common">Ruminococcus gnavus</name>
    <dbReference type="NCBI Taxonomy" id="33038"/>
    <lineage>
        <taxon>Bacteria</taxon>
        <taxon>Bacillati</taxon>
        <taxon>Bacillota</taxon>
        <taxon>Clostridia</taxon>
        <taxon>Lachnospirales</taxon>
        <taxon>Lachnospiraceae</taxon>
        <taxon>Mediterraneibacter</taxon>
    </lineage>
</organism>
<dbReference type="EMBL" id="JAPRAY010000002">
    <property type="protein sequence ID" value="MCZ0666235.1"/>
    <property type="molecule type" value="Genomic_DNA"/>
</dbReference>
<dbReference type="Gene3D" id="3.40.50.11790">
    <property type="match status" value="1"/>
</dbReference>
<evidence type="ECO:0000259" key="2">
    <source>
        <dbReference type="Pfam" id="PF04984"/>
    </source>
</evidence>
<gene>
    <name evidence="3" type="ORF">OZZ17_01595</name>
</gene>
<dbReference type="Gene3D" id="3.30.1490.450">
    <property type="match status" value="1"/>
</dbReference>
<evidence type="ECO:0000256" key="1">
    <source>
        <dbReference type="ARBA" id="ARBA00008005"/>
    </source>
</evidence>
<sequence>MAGTFIIGETKIRPGTYFNIQKVGGNQLAGADDGTTAVFFKADFGPLNEVVEIAPGDGYEKVFGTAGTTDAIREVLAAGVKKALCCRVGKGGTVANTKLKTAGDVPPAKDALSITAKHPGTKAFSIEVREKLSDTSLKECIIYAGTKEFEKFEFAAGEEEDEVKNLAAAFVNSQNFACEILDSATGVLAETEITAFTPGTDPTVSTEDYSTAFSAAEAYRFNTACVDTEETAVHLLLASFIDRIFNAGQLGLAIVAEKNTVSLDDRMDHAAGFNSEKMHYVVNASVEESGEKVEGYLVAARIAGLIAACPSNKSLTHSVISGFTKLVDVLTPTQITNAEKKGCIVLSTNTTGQIWIDSAINTLVTPSDNQDDGWKKIRRTKTRYELITRCNDQADSLIGKVDNDTNGRATVVSQLQGIVNAMVNEGKLVSGTVTENTLYTSDGDYAYFDISVIDKDSIEHIYLTYKFQFSSRTDE</sequence>
<evidence type="ECO:0000313" key="3">
    <source>
        <dbReference type="EMBL" id="MCZ0666235.1"/>
    </source>
</evidence>
<feature type="domain" description="Tail sheath protein subtilisin-like" evidence="2">
    <location>
        <begin position="204"/>
        <end position="362"/>
    </location>
</feature>
<dbReference type="Proteomes" id="UP001079535">
    <property type="component" value="Unassembled WGS sequence"/>
</dbReference>
<reference evidence="3" key="1">
    <citation type="submission" date="2022-11" db="EMBL/GenBank/DDBJ databases">
        <title>Temperate bacteriophages infecting mucin-degrading bacterium Ruminococcus gnavus from the human gut.</title>
        <authorList>
            <person name="Buttimer C."/>
        </authorList>
    </citation>
    <scope>NUCLEOTIDE SEQUENCE</scope>
    <source>
        <strain evidence="3">CCUG 49994</strain>
    </source>
</reference>
<dbReference type="Pfam" id="PF04984">
    <property type="entry name" value="Phage_sheath_1"/>
    <property type="match status" value="1"/>
</dbReference>